<dbReference type="EMBL" id="KV748242">
    <property type="protein sequence ID" value="OCK88470.1"/>
    <property type="molecule type" value="Genomic_DNA"/>
</dbReference>
<sequence>MDTFKTSDDSRPHLSPDTAEGPKPTGPIGHLEKRSSEIIPNPNLIWWNEPENEDPSNPKNWSTSRKWMHVGILSSITFLTPLASSMFAPGVPQVMQDFRATSNLLATFVVSVFVLGFAFGPLLLALLSEMYGRIPVYNTCNVAFLVFTILSAEAKSNPLHSSPKRSLAKSMGMLVAVRFLAGAFGVAIITCGSGSITDIMPPEQRGGAMAVWAVGPILGPVIGPVAGGFLVTTKGWRWVFWVISILVSVITVIAALFLRETYAPVLLERKAKRLRKETSNPELQSKLASDLTEKQLFAHSILRPTKMLLRSPIVSMMCVYTAVTYGLLYILFTTFTFVFEGVYAFSPSKAGLSFLGSGVGTIVGLLFVGIFSDGTLRKVIASGKATRPEDRLALFITVPSALSIPAGPFIYGWSTGKHVHWIVPEIGTAVVGFGMISLVMCIQTYLADAFTIHAASATAANAVPRSLLGALLPLCGLDMYNSLGLGWGNSLLAFIALGLAPVPWSFRFYGECIRTNPKWQVKF</sequence>
<accession>A0ACC8EQ31</accession>
<evidence type="ECO:0000313" key="1">
    <source>
        <dbReference type="EMBL" id="OCK88470.1"/>
    </source>
</evidence>
<evidence type="ECO:0000313" key="2">
    <source>
        <dbReference type="Proteomes" id="UP000250078"/>
    </source>
</evidence>
<dbReference type="Proteomes" id="UP000250078">
    <property type="component" value="Unassembled WGS sequence"/>
</dbReference>
<gene>
    <name evidence="1" type="ORF">K441DRAFT_621174</name>
</gene>
<reference evidence="1 2" key="1">
    <citation type="journal article" date="2016" name="Nat. Commun.">
        <title>Ectomycorrhizal ecology is imprinted in the genome of the dominant symbiotic fungus Cenococcum geophilum.</title>
        <authorList>
            <consortium name="DOE Joint Genome Institute"/>
            <person name="Peter M."/>
            <person name="Kohler A."/>
            <person name="Ohm R.A."/>
            <person name="Kuo A."/>
            <person name="Krutzmann J."/>
            <person name="Morin E."/>
            <person name="Arend M."/>
            <person name="Barry K.W."/>
            <person name="Binder M."/>
            <person name="Choi C."/>
            <person name="Clum A."/>
            <person name="Copeland A."/>
            <person name="Grisel N."/>
            <person name="Haridas S."/>
            <person name="Kipfer T."/>
            <person name="LaButti K."/>
            <person name="Lindquist E."/>
            <person name="Lipzen A."/>
            <person name="Maire R."/>
            <person name="Meier B."/>
            <person name="Mihaltcheva S."/>
            <person name="Molinier V."/>
            <person name="Murat C."/>
            <person name="Poggeler S."/>
            <person name="Quandt C.A."/>
            <person name="Sperisen C."/>
            <person name="Tritt A."/>
            <person name="Tisserant E."/>
            <person name="Crous P.W."/>
            <person name="Henrissat B."/>
            <person name="Nehls U."/>
            <person name="Egli S."/>
            <person name="Spatafora J.W."/>
            <person name="Grigoriev I.V."/>
            <person name="Martin F.M."/>
        </authorList>
    </citation>
    <scope>NUCLEOTIDE SEQUENCE [LARGE SCALE GENOMIC DNA]</scope>
    <source>
        <strain evidence="1 2">1.58</strain>
    </source>
</reference>
<keyword evidence="2" id="KW-1185">Reference proteome</keyword>
<proteinExistence type="predicted"/>
<name>A0ACC8EQ31_9PEZI</name>
<organism evidence="1 2">
    <name type="scientific">Cenococcum geophilum 1.58</name>
    <dbReference type="NCBI Taxonomy" id="794803"/>
    <lineage>
        <taxon>Eukaryota</taxon>
        <taxon>Fungi</taxon>
        <taxon>Dikarya</taxon>
        <taxon>Ascomycota</taxon>
        <taxon>Pezizomycotina</taxon>
        <taxon>Dothideomycetes</taxon>
        <taxon>Pleosporomycetidae</taxon>
        <taxon>Gloniales</taxon>
        <taxon>Gloniaceae</taxon>
        <taxon>Cenococcum</taxon>
    </lineage>
</organism>
<protein>
    <submittedName>
        <fullName evidence="1">MFS general substrate transporter</fullName>
    </submittedName>
</protein>